<dbReference type="GO" id="GO:0008320">
    <property type="term" value="F:protein transmembrane transporter activity"/>
    <property type="evidence" value="ECO:0007669"/>
    <property type="project" value="TreeGrafter"/>
</dbReference>
<feature type="repeat" description="TPR" evidence="10">
    <location>
        <begin position="250"/>
        <end position="283"/>
    </location>
</feature>
<evidence type="ECO:0000256" key="1">
    <source>
        <dbReference type="ARBA" id="ARBA00004572"/>
    </source>
</evidence>
<dbReference type="OrthoDB" id="2942533at2759"/>
<keyword evidence="4" id="KW-1000">Mitochondrion outer membrane</keyword>
<proteinExistence type="inferred from homology"/>
<evidence type="ECO:0000256" key="8">
    <source>
        <dbReference type="ARBA" id="ARBA00023136"/>
    </source>
</evidence>
<name>A0A8H7R919_9FUNG</name>
<keyword evidence="5 10" id="KW-0802">TPR repeat</keyword>
<dbReference type="GO" id="GO:0005741">
    <property type="term" value="C:mitochondrial outer membrane"/>
    <property type="evidence" value="ECO:0007669"/>
    <property type="project" value="UniProtKB-SubCell"/>
</dbReference>
<dbReference type="InterPro" id="IPR011990">
    <property type="entry name" value="TPR-like_helical_dom_sf"/>
</dbReference>
<evidence type="ECO:0000256" key="9">
    <source>
        <dbReference type="ARBA" id="ARBA00038030"/>
    </source>
</evidence>
<dbReference type="InterPro" id="IPR019734">
    <property type="entry name" value="TPR_rpt"/>
</dbReference>
<protein>
    <recommendedName>
        <fullName evidence="13">Mitochondrial import receptor subunit TOM70</fullName>
    </recommendedName>
</protein>
<evidence type="ECO:0000256" key="2">
    <source>
        <dbReference type="ARBA" id="ARBA00022692"/>
    </source>
</evidence>
<keyword evidence="7" id="KW-0496">Mitochondrion</keyword>
<dbReference type="Pfam" id="PF13181">
    <property type="entry name" value="TPR_8"/>
    <property type="match status" value="1"/>
</dbReference>
<dbReference type="PROSITE" id="PS50005">
    <property type="entry name" value="TPR"/>
    <property type="match status" value="5"/>
</dbReference>
<evidence type="ECO:0000256" key="6">
    <source>
        <dbReference type="ARBA" id="ARBA00022989"/>
    </source>
</evidence>
<dbReference type="Pfam" id="PF13432">
    <property type="entry name" value="TPR_16"/>
    <property type="match status" value="2"/>
</dbReference>
<feature type="repeat" description="TPR" evidence="10">
    <location>
        <begin position="421"/>
        <end position="454"/>
    </location>
</feature>
<evidence type="ECO:0008006" key="13">
    <source>
        <dbReference type="Google" id="ProtNLM"/>
    </source>
</evidence>
<dbReference type="Proteomes" id="UP000603453">
    <property type="component" value="Unassembled WGS sequence"/>
</dbReference>
<dbReference type="GO" id="GO:0030943">
    <property type="term" value="F:mitochondrion targeting sequence binding"/>
    <property type="evidence" value="ECO:0007669"/>
    <property type="project" value="TreeGrafter"/>
</dbReference>
<dbReference type="SUPFAM" id="SSF48452">
    <property type="entry name" value="TPR-like"/>
    <property type="match status" value="2"/>
</dbReference>
<dbReference type="EMBL" id="JAEPRD010000028">
    <property type="protein sequence ID" value="KAG2206816.1"/>
    <property type="molecule type" value="Genomic_DNA"/>
</dbReference>
<evidence type="ECO:0000256" key="7">
    <source>
        <dbReference type="ARBA" id="ARBA00023128"/>
    </source>
</evidence>
<keyword evidence="12" id="KW-1185">Reference proteome</keyword>
<keyword evidence="6" id="KW-1133">Transmembrane helix</keyword>
<evidence type="ECO:0000313" key="11">
    <source>
        <dbReference type="EMBL" id="KAG2206816.1"/>
    </source>
</evidence>
<gene>
    <name evidence="11" type="ORF">INT47_007572</name>
</gene>
<dbReference type="Gene3D" id="1.25.40.10">
    <property type="entry name" value="Tetratricopeptide repeat domain"/>
    <property type="match status" value="2"/>
</dbReference>
<dbReference type="Pfam" id="PF13414">
    <property type="entry name" value="TPR_11"/>
    <property type="match status" value="1"/>
</dbReference>
<keyword evidence="2" id="KW-0812">Transmembrane</keyword>
<feature type="repeat" description="TPR" evidence="10">
    <location>
        <begin position="352"/>
        <end position="385"/>
    </location>
</feature>
<evidence type="ECO:0000313" key="12">
    <source>
        <dbReference type="Proteomes" id="UP000603453"/>
    </source>
</evidence>
<feature type="repeat" description="TPR" evidence="10">
    <location>
        <begin position="284"/>
        <end position="317"/>
    </location>
</feature>
<evidence type="ECO:0000256" key="5">
    <source>
        <dbReference type="ARBA" id="ARBA00022803"/>
    </source>
</evidence>
<sequence>MTDTIISVMTAEQRLAASNVLKSRADTAFNHKNYKEAIRLYTQAIRFKADPVFYSNRAACYANMEMHDKVLEDCDVALLLNPTYTKALSRRAQALERKGDLGEALFDYTSVCIFEGFKNEHNRKSMEKVLKKISELKAKELLKTKQPRLPSPTFVTAYLDCFHPESGTSIPSTTDIQSGDAYYAKARRAIAEKNYYEALDDCERALVLGCSPHYIASALNLKGTLVFLKGDAEEALQCFNQSIELDPSYVQNYIKCSNIFMERGDIQGALRHFEQAISINPVDPDIYYHRGQVYYISGSYKEAINDYERCIQIEPTFVYAHIQLAVTQYKLHLIARANQTFQETIKAFPLSSEAHNYYGEILADQGCIEEPIELFDKAMSLDPKNPLPYINKAMIKYQNLNDVEEAINLCKSALEADPACDAAVASLAQMYLEQDRHTEALPYYEKAIDLARTEAELQLAVSYVEATKMQIRFTKAYPNAASKLTTLK</sequence>
<dbReference type="PANTHER" id="PTHR46208">
    <property type="entry name" value="MITOCHONDRIAL IMPORT RECEPTOR SUBUNIT TOM70"/>
    <property type="match status" value="1"/>
</dbReference>
<keyword evidence="3" id="KW-0677">Repeat</keyword>
<organism evidence="11 12">
    <name type="scientific">Mucor saturninus</name>
    <dbReference type="NCBI Taxonomy" id="64648"/>
    <lineage>
        <taxon>Eukaryota</taxon>
        <taxon>Fungi</taxon>
        <taxon>Fungi incertae sedis</taxon>
        <taxon>Mucoromycota</taxon>
        <taxon>Mucoromycotina</taxon>
        <taxon>Mucoromycetes</taxon>
        <taxon>Mucorales</taxon>
        <taxon>Mucorineae</taxon>
        <taxon>Mucoraceae</taxon>
        <taxon>Mucor</taxon>
    </lineage>
</organism>
<dbReference type="PANTHER" id="PTHR46208:SF1">
    <property type="entry name" value="MITOCHONDRIAL IMPORT RECEPTOR SUBUNIT TOM70"/>
    <property type="match status" value="1"/>
</dbReference>
<dbReference type="PROSITE" id="PS50293">
    <property type="entry name" value="TPR_REGION"/>
    <property type="match status" value="1"/>
</dbReference>
<evidence type="ECO:0000256" key="3">
    <source>
        <dbReference type="ARBA" id="ARBA00022737"/>
    </source>
</evidence>
<dbReference type="AlphaFoldDB" id="A0A8H7R919"/>
<reference evidence="11" key="1">
    <citation type="submission" date="2020-12" db="EMBL/GenBank/DDBJ databases">
        <title>Metabolic potential, ecology and presence of endohyphal bacteria is reflected in genomic diversity of Mucoromycotina.</title>
        <authorList>
            <person name="Muszewska A."/>
            <person name="Okrasinska A."/>
            <person name="Steczkiewicz K."/>
            <person name="Drgas O."/>
            <person name="Orlowska M."/>
            <person name="Perlinska-Lenart U."/>
            <person name="Aleksandrzak-Piekarczyk T."/>
            <person name="Szatraj K."/>
            <person name="Zielenkiewicz U."/>
            <person name="Pilsyk S."/>
            <person name="Malc E."/>
            <person name="Mieczkowski P."/>
            <person name="Kruszewska J.S."/>
            <person name="Biernat P."/>
            <person name="Pawlowska J."/>
        </authorList>
    </citation>
    <scope>NUCLEOTIDE SEQUENCE</scope>
    <source>
        <strain evidence="11">WA0000017839</strain>
    </source>
</reference>
<feature type="repeat" description="TPR" evidence="10">
    <location>
        <begin position="216"/>
        <end position="249"/>
    </location>
</feature>
<dbReference type="GO" id="GO:0045039">
    <property type="term" value="P:protein insertion into mitochondrial inner membrane"/>
    <property type="evidence" value="ECO:0007669"/>
    <property type="project" value="TreeGrafter"/>
</dbReference>
<dbReference type="GO" id="GO:0030150">
    <property type="term" value="P:protein import into mitochondrial matrix"/>
    <property type="evidence" value="ECO:0007669"/>
    <property type="project" value="TreeGrafter"/>
</dbReference>
<accession>A0A8H7R919</accession>
<comment type="similarity">
    <text evidence="9">Belongs to the Tom70 family.</text>
</comment>
<evidence type="ECO:0000256" key="10">
    <source>
        <dbReference type="PROSITE-ProRule" id="PRU00339"/>
    </source>
</evidence>
<comment type="subcellular location">
    <subcellularLocation>
        <location evidence="1">Mitochondrion outer membrane</location>
        <topology evidence="1">Single-pass membrane protein</topology>
    </subcellularLocation>
</comment>
<keyword evidence="8" id="KW-0472">Membrane</keyword>
<comment type="caution">
    <text evidence="11">The sequence shown here is derived from an EMBL/GenBank/DDBJ whole genome shotgun (WGS) entry which is preliminary data.</text>
</comment>
<evidence type="ECO:0000256" key="4">
    <source>
        <dbReference type="ARBA" id="ARBA00022787"/>
    </source>
</evidence>
<dbReference type="SMART" id="SM00028">
    <property type="entry name" value="TPR"/>
    <property type="match status" value="11"/>
</dbReference>